<dbReference type="Proteomes" id="UP000320390">
    <property type="component" value="Chromosome"/>
</dbReference>
<dbReference type="Gene3D" id="1.10.10.10">
    <property type="entry name" value="Winged helix-like DNA-binding domain superfamily/Winged helix DNA-binding domain"/>
    <property type="match status" value="1"/>
</dbReference>
<dbReference type="Pfam" id="PF02082">
    <property type="entry name" value="Rrf2"/>
    <property type="match status" value="1"/>
</dbReference>
<dbReference type="PROSITE" id="PS51197">
    <property type="entry name" value="HTH_RRF2_2"/>
    <property type="match status" value="1"/>
</dbReference>
<evidence type="ECO:0000313" key="2">
    <source>
        <dbReference type="Proteomes" id="UP000320390"/>
    </source>
</evidence>
<dbReference type="SUPFAM" id="SSF46785">
    <property type="entry name" value="Winged helix' DNA-binding domain"/>
    <property type="match status" value="1"/>
</dbReference>
<dbReference type="AlphaFoldDB" id="A0A518EXH0"/>
<dbReference type="InterPro" id="IPR036390">
    <property type="entry name" value="WH_DNA-bd_sf"/>
</dbReference>
<dbReference type="PANTHER" id="PTHR33221">
    <property type="entry name" value="WINGED HELIX-TURN-HELIX TRANSCRIPTIONAL REGULATOR, RRF2 FAMILY"/>
    <property type="match status" value="1"/>
</dbReference>
<proteinExistence type="predicted"/>
<organism evidence="1 2">
    <name type="scientific">Saltatorellus ferox</name>
    <dbReference type="NCBI Taxonomy" id="2528018"/>
    <lineage>
        <taxon>Bacteria</taxon>
        <taxon>Pseudomonadati</taxon>
        <taxon>Planctomycetota</taxon>
        <taxon>Planctomycetia</taxon>
        <taxon>Planctomycetia incertae sedis</taxon>
        <taxon>Saltatorellus</taxon>
    </lineage>
</organism>
<protein>
    <submittedName>
        <fullName evidence="1">HTH-type transcriptional repressor NsrR</fullName>
    </submittedName>
</protein>
<dbReference type="InterPro" id="IPR036388">
    <property type="entry name" value="WH-like_DNA-bd_sf"/>
</dbReference>
<dbReference type="GO" id="GO:0003700">
    <property type="term" value="F:DNA-binding transcription factor activity"/>
    <property type="evidence" value="ECO:0007669"/>
    <property type="project" value="TreeGrafter"/>
</dbReference>
<dbReference type="PROSITE" id="PS01332">
    <property type="entry name" value="HTH_RRF2_1"/>
    <property type="match status" value="1"/>
</dbReference>
<dbReference type="GO" id="GO:0005829">
    <property type="term" value="C:cytosol"/>
    <property type="evidence" value="ECO:0007669"/>
    <property type="project" value="TreeGrafter"/>
</dbReference>
<keyword evidence="2" id="KW-1185">Reference proteome</keyword>
<dbReference type="PANTHER" id="PTHR33221:SF13">
    <property type="entry name" value="TRANSCRIPTIONAL REGULATOR-RELATED"/>
    <property type="match status" value="1"/>
</dbReference>
<sequence length="166" mass="17369">MLKLNKRTEYGLIALVHLAEQAARSPEGVEAPVVSARAIGDLFPVPRRLLAEALKQLQQDGLVTSTRGAQGGYRLARAAEEISLGEVVSSLEGEPSLTSCAGLGAAGLNSSCDVESVCPIRSPLARLRTGIWALLEGVSLKSLTDRTIEPTALFAGESLSGRSSSL</sequence>
<gene>
    <name evidence="1" type="primary">nsrR</name>
    <name evidence="1" type="ORF">Poly30_43510</name>
</gene>
<dbReference type="EMBL" id="CP036434">
    <property type="protein sequence ID" value="QDV08796.1"/>
    <property type="molecule type" value="Genomic_DNA"/>
</dbReference>
<reference evidence="1 2" key="1">
    <citation type="submission" date="2019-02" db="EMBL/GenBank/DDBJ databases">
        <title>Deep-cultivation of Planctomycetes and their phenomic and genomic characterization uncovers novel biology.</title>
        <authorList>
            <person name="Wiegand S."/>
            <person name="Jogler M."/>
            <person name="Boedeker C."/>
            <person name="Pinto D."/>
            <person name="Vollmers J."/>
            <person name="Rivas-Marin E."/>
            <person name="Kohn T."/>
            <person name="Peeters S.H."/>
            <person name="Heuer A."/>
            <person name="Rast P."/>
            <person name="Oberbeckmann S."/>
            <person name="Bunk B."/>
            <person name="Jeske O."/>
            <person name="Meyerdierks A."/>
            <person name="Storesund J.E."/>
            <person name="Kallscheuer N."/>
            <person name="Luecker S."/>
            <person name="Lage O.M."/>
            <person name="Pohl T."/>
            <person name="Merkel B.J."/>
            <person name="Hornburger P."/>
            <person name="Mueller R.-W."/>
            <person name="Bruemmer F."/>
            <person name="Labrenz M."/>
            <person name="Spormann A.M."/>
            <person name="Op den Camp H."/>
            <person name="Overmann J."/>
            <person name="Amann R."/>
            <person name="Jetten M.S.M."/>
            <person name="Mascher T."/>
            <person name="Medema M.H."/>
            <person name="Devos D.P."/>
            <person name="Kaster A.-K."/>
            <person name="Ovreas L."/>
            <person name="Rohde M."/>
            <person name="Galperin M.Y."/>
            <person name="Jogler C."/>
        </authorList>
    </citation>
    <scope>NUCLEOTIDE SEQUENCE [LARGE SCALE GENOMIC DNA]</scope>
    <source>
        <strain evidence="1 2">Poly30</strain>
    </source>
</reference>
<name>A0A518EXH0_9BACT</name>
<dbReference type="RefSeq" id="WP_419190457.1">
    <property type="nucleotide sequence ID" value="NZ_CP036434.1"/>
</dbReference>
<dbReference type="NCBIfam" id="TIGR00738">
    <property type="entry name" value="rrf2_super"/>
    <property type="match status" value="1"/>
</dbReference>
<evidence type="ECO:0000313" key="1">
    <source>
        <dbReference type="EMBL" id="QDV08796.1"/>
    </source>
</evidence>
<dbReference type="InterPro" id="IPR000944">
    <property type="entry name" value="Tscrpt_reg_Rrf2"/>
</dbReference>
<accession>A0A518EXH0</accession>
<dbReference type="InterPro" id="IPR030489">
    <property type="entry name" value="TR_Rrf2-type_CS"/>
</dbReference>